<sequence>NHSFLIQKTIQHWKHGEHYFIHSGSLSALPTYCFTTTSLVERGEVNVPWYPLPHRHCRAQSLHPVQGLTHAHAHKVQTAAGTDHLHTYSVTLPK</sequence>
<evidence type="ECO:0000313" key="1">
    <source>
        <dbReference type="Ensembl" id="ENSOKIP00005057382.1"/>
    </source>
</evidence>
<dbReference type="Ensembl" id="ENSOKIT00005060998.1">
    <property type="protein sequence ID" value="ENSOKIP00005057382.1"/>
    <property type="gene ID" value="ENSOKIG00005024596.1"/>
</dbReference>
<keyword evidence="2" id="KW-1185">Reference proteome</keyword>
<dbReference type="AlphaFoldDB" id="A0A8C7HJ63"/>
<dbReference type="GeneTree" id="ENSGT01010000229345"/>
<accession>A0A8C7HJ63</accession>
<name>A0A8C7HJ63_ONCKI</name>
<organism evidence="1 2">
    <name type="scientific">Oncorhynchus kisutch</name>
    <name type="common">Coho salmon</name>
    <name type="synonym">Salmo kisutch</name>
    <dbReference type="NCBI Taxonomy" id="8019"/>
    <lineage>
        <taxon>Eukaryota</taxon>
        <taxon>Metazoa</taxon>
        <taxon>Chordata</taxon>
        <taxon>Craniata</taxon>
        <taxon>Vertebrata</taxon>
        <taxon>Euteleostomi</taxon>
        <taxon>Actinopterygii</taxon>
        <taxon>Neopterygii</taxon>
        <taxon>Teleostei</taxon>
        <taxon>Protacanthopterygii</taxon>
        <taxon>Salmoniformes</taxon>
        <taxon>Salmonidae</taxon>
        <taxon>Salmoninae</taxon>
        <taxon>Oncorhynchus</taxon>
    </lineage>
</organism>
<reference evidence="1" key="2">
    <citation type="submission" date="2025-09" db="UniProtKB">
        <authorList>
            <consortium name="Ensembl"/>
        </authorList>
    </citation>
    <scope>IDENTIFICATION</scope>
</reference>
<reference evidence="1" key="1">
    <citation type="submission" date="2025-08" db="UniProtKB">
        <authorList>
            <consortium name="Ensembl"/>
        </authorList>
    </citation>
    <scope>IDENTIFICATION</scope>
</reference>
<protein>
    <submittedName>
        <fullName evidence="1">Uncharacterized protein</fullName>
    </submittedName>
</protein>
<evidence type="ECO:0000313" key="2">
    <source>
        <dbReference type="Proteomes" id="UP000694557"/>
    </source>
</evidence>
<proteinExistence type="predicted"/>
<dbReference type="Proteomes" id="UP000694557">
    <property type="component" value="Unassembled WGS sequence"/>
</dbReference>